<dbReference type="InterPro" id="IPR003660">
    <property type="entry name" value="HAMP_dom"/>
</dbReference>
<dbReference type="PROSITE" id="PS50111">
    <property type="entry name" value="CHEMOTAXIS_TRANSDUC_2"/>
    <property type="match status" value="1"/>
</dbReference>
<dbReference type="Pfam" id="PF00672">
    <property type="entry name" value="HAMP"/>
    <property type="match status" value="2"/>
</dbReference>
<dbReference type="Pfam" id="PF18947">
    <property type="entry name" value="HAMP_2"/>
    <property type="match status" value="1"/>
</dbReference>
<dbReference type="Gene3D" id="3.30.450.20">
    <property type="entry name" value="PAS domain"/>
    <property type="match status" value="1"/>
</dbReference>
<organism evidence="9 10">
    <name type="scientific">Thiomicrorhabdus immobilis</name>
    <dbReference type="NCBI Taxonomy" id="2791037"/>
    <lineage>
        <taxon>Bacteria</taxon>
        <taxon>Pseudomonadati</taxon>
        <taxon>Pseudomonadota</taxon>
        <taxon>Gammaproteobacteria</taxon>
        <taxon>Thiotrichales</taxon>
        <taxon>Piscirickettsiaceae</taxon>
        <taxon>Thiomicrorhabdus</taxon>
    </lineage>
</organism>
<keyword evidence="5" id="KW-1133">Transmembrane helix</keyword>
<evidence type="ECO:0000259" key="7">
    <source>
        <dbReference type="PROSITE" id="PS50192"/>
    </source>
</evidence>
<dbReference type="SUPFAM" id="SSF58104">
    <property type="entry name" value="Methyl-accepting chemotaxis protein (MCP) signaling domain"/>
    <property type="match status" value="2"/>
</dbReference>
<feature type="domain" description="T-SNARE coiled-coil homology" evidence="7">
    <location>
        <begin position="799"/>
        <end position="861"/>
    </location>
</feature>
<reference evidence="9" key="1">
    <citation type="journal article" date="2022" name="Arch. Microbiol.">
        <title>Thiomicrorhabdus immobilis sp. nov., a mesophilic sulfur-oxidizing bacterium isolated from sediment of a brackish lake in northern Japan.</title>
        <authorList>
            <person name="Kojima H."/>
            <person name="Mochizuki J."/>
            <person name="Kanda M."/>
            <person name="Watanabe T."/>
            <person name="Fukui M."/>
        </authorList>
    </citation>
    <scope>NUCLEOTIDE SEQUENCE</scope>
    <source>
        <strain evidence="9">Am19</strain>
    </source>
</reference>
<feature type="domain" description="HAMP" evidence="8">
    <location>
        <begin position="405"/>
        <end position="458"/>
    </location>
</feature>
<dbReference type="InterPro" id="IPR004089">
    <property type="entry name" value="MCPsignal_dom"/>
</dbReference>
<sequence length="884" mass="94651">MKLTPKLLASFLLIGLTPLFIFAAISIQNADSGLKALASQQLESIRDSKKASVERYFQTVSSEVITLADTQVILQAMFYLPAQVNAYQALADNSGNIDQLKANLSAKYQTLTIGKQTDATAYANQLDAIAVMMQTDYLVNNPNPETERWKLNKGQSQSAYHAIHASMQPVIHKFISNAHFNDLYLIDQNTDRVLYSVNKGSDFGVNLANGPLSNSGLNQAYQKAKNLHENQTAFADFSRYEPAGNSPQAFMAAPVVYNNKTIGILVVQLGPEQLNAIMTDNSGMGPSGDTFIVGTDYLMRTDSAKSSTHSVVNSFANPKTGSADYSSVKAALKGQTSVELIPSFNGTEVMSAYTPVDALGTPWALVAELDKTEALSSSNALLTTALITIFIAILVIVLVAFVIARSISSPIQSLVNTIGNIENSSNFTIRHTVTGKDEISHAGHAINQLMGNLDASFGEIQKVMQAISEGDFSKRINTPLRGDLEKLKTSVNASANSVDNTMDALSKVMTGIAEGDFSVRLDDSVKGELKGLVDNALSQMDHAIHTISDAMEHAAKGVFSHRVTGELKGDMVKLKHSVNASLEEIQSAIDEITDAAKAMAQGDLTQTIQGRHEGELNELQQALNSSISHLGDMVKSVRLASTTVSRGANQISSGSMDLNERTQQQAAALEETAASMEEMTASVQNNSDSARRAFQLAENARNTTQKGVSIMQQTIQAMQNIESASNQINDIISMIDSVAFQTNLLALNAAVEAARAGEAGRGFAVVAGEVRNLAGRSADAANEIKKLIGNAVEQIHNGTHLVHESSTSLDDINQAIQEVNDIVAEISSASGEQANGISQVNIAINEMDQSTQHNAHLVETLSSNSKEVDAKAGELNAVVQDFKI</sequence>
<name>A0ABN6D043_9GAMM</name>
<dbReference type="CDD" id="cd11386">
    <property type="entry name" value="MCP_signal"/>
    <property type="match status" value="1"/>
</dbReference>
<evidence type="ECO:0000256" key="3">
    <source>
        <dbReference type="PROSITE-ProRule" id="PRU00284"/>
    </source>
</evidence>
<evidence type="ECO:0000256" key="2">
    <source>
        <dbReference type="ARBA" id="ARBA00029447"/>
    </source>
</evidence>
<keyword evidence="10" id="KW-1185">Reference proteome</keyword>
<dbReference type="PANTHER" id="PTHR43531:SF14">
    <property type="entry name" value="METHYL-ACCEPTING CHEMOTAXIS PROTEIN I-RELATED"/>
    <property type="match status" value="1"/>
</dbReference>
<keyword evidence="5" id="KW-0472">Membrane</keyword>
<evidence type="ECO:0000259" key="8">
    <source>
        <dbReference type="PROSITE" id="PS50885"/>
    </source>
</evidence>
<dbReference type="Gene3D" id="1.20.120.1530">
    <property type="match status" value="1"/>
</dbReference>
<evidence type="ECO:0000313" key="10">
    <source>
        <dbReference type="Proteomes" id="UP001054820"/>
    </source>
</evidence>
<feature type="domain" description="HAMP" evidence="8">
    <location>
        <begin position="583"/>
        <end position="635"/>
    </location>
</feature>
<evidence type="ECO:0000256" key="1">
    <source>
        <dbReference type="ARBA" id="ARBA00022481"/>
    </source>
</evidence>
<dbReference type="RefSeq" id="WP_237261723.1">
    <property type="nucleotide sequence ID" value="NZ_AP024202.1"/>
</dbReference>
<comment type="similarity">
    <text evidence="2">Belongs to the methyl-accepting chemotaxis (MCP) protein family.</text>
</comment>
<evidence type="ECO:0000256" key="5">
    <source>
        <dbReference type="SAM" id="Phobius"/>
    </source>
</evidence>
<dbReference type="InterPro" id="IPR000727">
    <property type="entry name" value="T_SNARE_dom"/>
</dbReference>
<keyword evidence="4" id="KW-0175">Coiled coil</keyword>
<dbReference type="EMBL" id="AP024202">
    <property type="protein sequence ID" value="BCN94254.1"/>
    <property type="molecule type" value="Genomic_DNA"/>
</dbReference>
<dbReference type="CDD" id="cd06225">
    <property type="entry name" value="HAMP"/>
    <property type="match status" value="1"/>
</dbReference>
<dbReference type="Proteomes" id="UP001054820">
    <property type="component" value="Chromosome"/>
</dbReference>
<evidence type="ECO:0000256" key="4">
    <source>
        <dbReference type="SAM" id="Coils"/>
    </source>
</evidence>
<accession>A0ABN6D043</accession>
<dbReference type="PROSITE" id="PS50885">
    <property type="entry name" value="HAMP"/>
    <property type="match status" value="3"/>
</dbReference>
<dbReference type="PANTHER" id="PTHR43531">
    <property type="entry name" value="PROTEIN ICFG"/>
    <property type="match status" value="1"/>
</dbReference>
<gene>
    <name evidence="9" type="ORF">THMIRHAM_20390</name>
</gene>
<proteinExistence type="inferred from homology"/>
<keyword evidence="5" id="KW-0812">Transmembrane</keyword>
<dbReference type="SMART" id="SM00304">
    <property type="entry name" value="HAMP"/>
    <property type="match status" value="3"/>
</dbReference>
<dbReference type="InterPro" id="IPR051310">
    <property type="entry name" value="MCP_chemotaxis"/>
</dbReference>
<feature type="domain" description="HAMP" evidence="8">
    <location>
        <begin position="459"/>
        <end position="503"/>
    </location>
</feature>
<dbReference type="SMART" id="SM00283">
    <property type="entry name" value="MA"/>
    <property type="match status" value="1"/>
</dbReference>
<feature type="coiled-coil region" evidence="4">
    <location>
        <begin position="659"/>
        <end position="686"/>
    </location>
</feature>
<keyword evidence="3" id="KW-0807">Transducer</keyword>
<evidence type="ECO:0000313" key="9">
    <source>
        <dbReference type="EMBL" id="BCN94254.1"/>
    </source>
</evidence>
<feature type="domain" description="Methyl-accepting transducer" evidence="6">
    <location>
        <begin position="640"/>
        <end position="869"/>
    </location>
</feature>
<feature type="transmembrane region" description="Helical" evidence="5">
    <location>
        <begin position="380"/>
        <end position="404"/>
    </location>
</feature>
<evidence type="ECO:0000259" key="6">
    <source>
        <dbReference type="PROSITE" id="PS50111"/>
    </source>
</evidence>
<dbReference type="Gene3D" id="1.10.287.950">
    <property type="entry name" value="Methyl-accepting chemotaxis protein"/>
    <property type="match status" value="1"/>
</dbReference>
<dbReference type="Pfam" id="PF00015">
    <property type="entry name" value="MCPsignal"/>
    <property type="match status" value="1"/>
</dbReference>
<keyword evidence="1" id="KW-0488">Methylation</keyword>
<protein>
    <recommendedName>
        <fullName evidence="11">Methyl-accepting chemotaxis protein</fullName>
    </recommendedName>
</protein>
<dbReference type="PROSITE" id="PS50192">
    <property type="entry name" value="T_SNARE"/>
    <property type="match status" value="1"/>
</dbReference>
<evidence type="ECO:0008006" key="11">
    <source>
        <dbReference type="Google" id="ProtNLM"/>
    </source>
</evidence>
<dbReference type="CDD" id="cd18774">
    <property type="entry name" value="PDC2_HK_sensor"/>
    <property type="match status" value="1"/>
</dbReference>